<organism evidence="2 3">
    <name type="scientific">Cirrhinus molitorella</name>
    <name type="common">mud carp</name>
    <dbReference type="NCBI Taxonomy" id="172907"/>
    <lineage>
        <taxon>Eukaryota</taxon>
        <taxon>Metazoa</taxon>
        <taxon>Chordata</taxon>
        <taxon>Craniata</taxon>
        <taxon>Vertebrata</taxon>
        <taxon>Euteleostomi</taxon>
        <taxon>Actinopterygii</taxon>
        <taxon>Neopterygii</taxon>
        <taxon>Teleostei</taxon>
        <taxon>Ostariophysi</taxon>
        <taxon>Cypriniformes</taxon>
        <taxon>Cyprinidae</taxon>
        <taxon>Labeoninae</taxon>
        <taxon>Labeonini</taxon>
        <taxon>Cirrhinus</taxon>
    </lineage>
</organism>
<comment type="caution">
    <text evidence="2">The sequence shown here is derived from an EMBL/GenBank/DDBJ whole genome shotgun (WGS) entry which is preliminary data.</text>
</comment>
<keyword evidence="3" id="KW-1185">Reference proteome</keyword>
<evidence type="ECO:0000256" key="1">
    <source>
        <dbReference type="SAM" id="MobiDB-lite"/>
    </source>
</evidence>
<protein>
    <submittedName>
        <fullName evidence="2">Uncharacterized protein</fullName>
    </submittedName>
</protein>
<dbReference type="AlphaFoldDB" id="A0AA88TK00"/>
<proteinExistence type="predicted"/>
<feature type="region of interest" description="Disordered" evidence="1">
    <location>
        <begin position="46"/>
        <end position="66"/>
    </location>
</feature>
<name>A0AA88TK00_9TELE</name>
<dbReference type="EMBL" id="JAUYZG010000024">
    <property type="protein sequence ID" value="KAK2869855.1"/>
    <property type="molecule type" value="Genomic_DNA"/>
</dbReference>
<evidence type="ECO:0000313" key="2">
    <source>
        <dbReference type="EMBL" id="KAK2869855.1"/>
    </source>
</evidence>
<accession>A0AA88TK00</accession>
<sequence>MTLAVDRVSDATARVLDANACVSTASTDGIRKQVFQCSGTLSGPPRLTASSGAFTPQMTQDPRVTL</sequence>
<reference evidence="2" key="1">
    <citation type="submission" date="2023-08" db="EMBL/GenBank/DDBJ databases">
        <title>Chromosome-level Genome Assembly of mud carp (Cirrhinus molitorella).</title>
        <authorList>
            <person name="Liu H."/>
        </authorList>
    </citation>
    <scope>NUCLEOTIDE SEQUENCE</scope>
    <source>
        <strain evidence="2">Prfri</strain>
        <tissue evidence="2">Muscle</tissue>
    </source>
</reference>
<feature type="compositionally biased region" description="Polar residues" evidence="1">
    <location>
        <begin position="48"/>
        <end position="66"/>
    </location>
</feature>
<dbReference type="Proteomes" id="UP001187343">
    <property type="component" value="Unassembled WGS sequence"/>
</dbReference>
<evidence type="ECO:0000313" key="3">
    <source>
        <dbReference type="Proteomes" id="UP001187343"/>
    </source>
</evidence>
<gene>
    <name evidence="2" type="ORF">Q8A67_024247</name>
</gene>